<feature type="non-terminal residue" evidence="2">
    <location>
        <position position="1"/>
    </location>
</feature>
<name>A0A8J2MA77_9BILA</name>
<reference evidence="2" key="1">
    <citation type="submission" date="2021-09" db="EMBL/GenBank/DDBJ databases">
        <authorList>
            <consortium name="Pathogen Informatics"/>
        </authorList>
    </citation>
    <scope>NUCLEOTIDE SEQUENCE</scope>
</reference>
<evidence type="ECO:0000313" key="3">
    <source>
        <dbReference type="Proteomes" id="UP000746747"/>
    </source>
</evidence>
<accession>A0A8J2MA77</accession>
<dbReference type="EMBL" id="CAKAEH010001630">
    <property type="protein sequence ID" value="CAG9538162.1"/>
    <property type="molecule type" value="Genomic_DNA"/>
</dbReference>
<evidence type="ECO:0000256" key="1">
    <source>
        <dbReference type="SAM" id="MobiDB-lite"/>
    </source>
</evidence>
<proteinExistence type="predicted"/>
<comment type="caution">
    <text evidence="2">The sequence shown here is derived from an EMBL/GenBank/DDBJ whole genome shotgun (WGS) entry which is preliminary data.</text>
</comment>
<feature type="compositionally biased region" description="Basic and acidic residues" evidence="1">
    <location>
        <begin position="370"/>
        <end position="385"/>
    </location>
</feature>
<evidence type="ECO:0000313" key="2">
    <source>
        <dbReference type="EMBL" id="CAG9538162.1"/>
    </source>
</evidence>
<organism evidence="2 3">
    <name type="scientific">Cercopithifilaria johnstoni</name>
    <dbReference type="NCBI Taxonomy" id="2874296"/>
    <lineage>
        <taxon>Eukaryota</taxon>
        <taxon>Metazoa</taxon>
        <taxon>Ecdysozoa</taxon>
        <taxon>Nematoda</taxon>
        <taxon>Chromadorea</taxon>
        <taxon>Rhabditida</taxon>
        <taxon>Spirurina</taxon>
        <taxon>Spiruromorpha</taxon>
        <taxon>Filarioidea</taxon>
        <taxon>Onchocercidae</taxon>
        <taxon>Cercopithifilaria</taxon>
    </lineage>
</organism>
<gene>
    <name evidence="2" type="ORF">CJOHNSTONI_LOCUS7896</name>
</gene>
<protein>
    <submittedName>
        <fullName evidence="2">Uncharacterized protein</fullName>
    </submittedName>
</protein>
<feature type="region of interest" description="Disordered" evidence="1">
    <location>
        <begin position="352"/>
        <end position="385"/>
    </location>
</feature>
<dbReference type="Proteomes" id="UP000746747">
    <property type="component" value="Unassembled WGS sequence"/>
</dbReference>
<dbReference type="AlphaFoldDB" id="A0A8J2MA77"/>
<feature type="compositionally biased region" description="Basic residues" evidence="1">
    <location>
        <begin position="360"/>
        <end position="369"/>
    </location>
</feature>
<keyword evidence="3" id="KW-1185">Reference proteome</keyword>
<sequence>RNALVDYESTPKLHVLNERRTSLQECSRIELEHRRTSFVSSVTQIPLSRFAFEHLKSGGTPRPTFSTEKKWKEFAGDNSLLSVPKTPVTKTDVTQMLVDNVMRSGPACRRPPHLSKLLSPIGKLRFEESIENSGLSPKYVSPTTNISKEEMNDTQLVVIDNIDGDTVEKLVEDTVKLTVAEERNVSSGELEIVLDTTASEYRKQQRTPLFDTRNYFGQRRILSILNESNVSVNTPGKEKDSVIKMNPLFSGDSCNPSDISVSPVHIIAAKDENKCTAVLHARKIVHCEETEQGLRRSTRNRVAPIRHWLGEKPVYRRDQQGTYELVRVEEAVVKDPLFVKYNTIDMAKALERQKREQKQHARARKRRKFDRACRDYGEEDAKTNE</sequence>
<dbReference type="OrthoDB" id="5847181at2759"/>